<evidence type="ECO:0000256" key="4">
    <source>
        <dbReference type="ARBA" id="ARBA00023186"/>
    </source>
</evidence>
<dbReference type="CDD" id="cd00009">
    <property type="entry name" value="AAA"/>
    <property type="match status" value="1"/>
</dbReference>
<dbReference type="InterPro" id="IPR050130">
    <property type="entry name" value="ClpA_ClpB"/>
</dbReference>
<dbReference type="InterPro" id="IPR001270">
    <property type="entry name" value="ClpA/B"/>
</dbReference>
<name>A0A1F6C100_9BACT</name>
<evidence type="ECO:0000313" key="9">
    <source>
        <dbReference type="Proteomes" id="UP000176633"/>
    </source>
</evidence>
<keyword evidence="4" id="KW-0143">Chaperone</keyword>
<sequence length="840" mass="95049">MLEVYFKEPRLYLDVFSRKIARILIWISYIILAALTFVFLFLLSGSPRFWWAGVFLALFLANLLFRFNWADRSLAEIGKVSRAKKVRANLAFYLRPSAYNLVEDAFSRASIVGGDFDLWLLKNLLGCRDAKESFERLELSWPEFSQKLETYIQGSLSERPSPKTLLAKIEKLVLNAYQEAVLAKESFIEPRNILVALFKTDSGNLIKLFNLFNLLSDDLRDVLVFGRYRRSFAFLKRLPAALGGFVRRPFYVRRREVNRAWTSRPTPTLDKFALDLTESARSEKVGFLIGHKEEYERLLNILSRPVKPAVLLVGEPGVGKETIVSHLAYQITKDRIFSALFDKRLVSLQISSLVAKANPEEISGRLKQIIDEIVQAGNIILFIPDIDNLVKTSGEFFLSASDILLPAIEAGSFPIIGATYPREFQQFIEPRTDLAAAFEIIRVEEVSEAEAVRILAYDALILENQFRVKIKFMAIKQAVALAHRYLRAKPLPSSAEEVLKEALAGVKNQGKKILEAKDVMAAVESQTKIPVQQAGPEETAKLLNLEELIHRRLINQAEAVKAVSRALREYRSGLSRRGGPIAAFLFVGPTGVGKTELSKILTQLQFGSPESMIRFDMSEYQEKQSIARLIGAPDGKISGSLTEAVSQKPYSLILLDEFEKTHPDIVNLFLQVFDEGRLTDNLGRLVDFKNTIIIATSNAHSEFIKTEIEQGRIMESIAEELKKKLTDYFKPELINRFSAVIVFRSLNLEEIVAIAKLQLNDLAKILRETHGIDLQFEEEAVRKIAELGYDPVFGARPLRQVISDNLRGVLAEKILRKEISRGNTLKLKSEGEKFEFRITN</sequence>
<dbReference type="Pfam" id="PF17871">
    <property type="entry name" value="AAA_lid_9"/>
    <property type="match status" value="1"/>
</dbReference>
<dbReference type="SMART" id="SM01086">
    <property type="entry name" value="ClpB_D2-small"/>
    <property type="match status" value="1"/>
</dbReference>
<comment type="caution">
    <text evidence="8">The sequence shown here is derived from an EMBL/GenBank/DDBJ whole genome shotgun (WGS) entry which is preliminary data.</text>
</comment>
<feature type="domain" description="AAA+ ATPase" evidence="6">
    <location>
        <begin position="306"/>
        <end position="447"/>
    </location>
</feature>
<dbReference type="Gene3D" id="1.10.8.60">
    <property type="match status" value="2"/>
</dbReference>
<dbReference type="GO" id="GO:0005524">
    <property type="term" value="F:ATP binding"/>
    <property type="evidence" value="ECO:0007669"/>
    <property type="project" value="UniProtKB-KW"/>
</dbReference>
<proteinExistence type="predicted"/>
<dbReference type="InterPro" id="IPR041546">
    <property type="entry name" value="ClpA/ClpB_AAA_lid"/>
</dbReference>
<dbReference type="EMBL" id="MFKM01000033">
    <property type="protein sequence ID" value="OGG42875.1"/>
    <property type="molecule type" value="Genomic_DNA"/>
</dbReference>
<dbReference type="CDD" id="cd19499">
    <property type="entry name" value="RecA-like_ClpB_Hsp104-like"/>
    <property type="match status" value="1"/>
</dbReference>
<dbReference type="Pfam" id="PF10431">
    <property type="entry name" value="ClpB_D2-small"/>
    <property type="match status" value="1"/>
</dbReference>
<feature type="domain" description="AAA+ ATPase" evidence="6">
    <location>
        <begin position="580"/>
        <end position="747"/>
    </location>
</feature>
<dbReference type="GO" id="GO:0034605">
    <property type="term" value="P:cellular response to heat"/>
    <property type="evidence" value="ECO:0007669"/>
    <property type="project" value="TreeGrafter"/>
</dbReference>
<evidence type="ECO:0000256" key="2">
    <source>
        <dbReference type="ARBA" id="ARBA00022741"/>
    </source>
</evidence>
<dbReference type="InterPro" id="IPR019489">
    <property type="entry name" value="Clp_ATPase_C"/>
</dbReference>
<keyword evidence="2" id="KW-0547">Nucleotide-binding</keyword>
<dbReference type="SMART" id="SM00382">
    <property type="entry name" value="AAA"/>
    <property type="match status" value="2"/>
</dbReference>
<reference evidence="8 9" key="1">
    <citation type="journal article" date="2016" name="Nat. Commun.">
        <title>Thousands of microbial genomes shed light on interconnected biogeochemical processes in an aquifer system.</title>
        <authorList>
            <person name="Anantharaman K."/>
            <person name="Brown C.T."/>
            <person name="Hug L.A."/>
            <person name="Sharon I."/>
            <person name="Castelle C.J."/>
            <person name="Probst A.J."/>
            <person name="Thomas B.C."/>
            <person name="Singh A."/>
            <person name="Wilkins M.J."/>
            <person name="Karaoz U."/>
            <person name="Brodie E.L."/>
            <person name="Williams K.H."/>
            <person name="Hubbard S.S."/>
            <person name="Banfield J.F."/>
        </authorList>
    </citation>
    <scope>NUCLEOTIDE SEQUENCE [LARGE SCALE GENOMIC DNA]</scope>
</reference>
<protein>
    <recommendedName>
        <fullName evidence="10">Sigma-54 factor interaction domain-containing protein</fullName>
    </recommendedName>
</protein>
<evidence type="ECO:0000259" key="7">
    <source>
        <dbReference type="SMART" id="SM01086"/>
    </source>
</evidence>
<evidence type="ECO:0000256" key="5">
    <source>
        <dbReference type="SAM" id="Phobius"/>
    </source>
</evidence>
<dbReference type="InterPro" id="IPR003959">
    <property type="entry name" value="ATPase_AAA_core"/>
</dbReference>
<dbReference type="InterPro" id="IPR027417">
    <property type="entry name" value="P-loop_NTPase"/>
</dbReference>
<dbReference type="PRINTS" id="PR00300">
    <property type="entry name" value="CLPPROTEASEA"/>
</dbReference>
<evidence type="ECO:0000256" key="1">
    <source>
        <dbReference type="ARBA" id="ARBA00022737"/>
    </source>
</evidence>
<dbReference type="AlphaFoldDB" id="A0A1F6C100"/>
<feature type="transmembrane region" description="Helical" evidence="5">
    <location>
        <begin position="49"/>
        <end position="69"/>
    </location>
</feature>
<organism evidence="8 9">
    <name type="scientific">Candidatus Jorgensenbacteria bacterium RIFCSPLOWO2_12_FULL_42_11</name>
    <dbReference type="NCBI Taxonomy" id="1798473"/>
    <lineage>
        <taxon>Bacteria</taxon>
        <taxon>Candidatus Joergenseniibacteriota</taxon>
    </lineage>
</organism>
<dbReference type="GO" id="GO:0016887">
    <property type="term" value="F:ATP hydrolysis activity"/>
    <property type="evidence" value="ECO:0007669"/>
    <property type="project" value="InterPro"/>
</dbReference>
<dbReference type="Pfam" id="PF07724">
    <property type="entry name" value="AAA_2"/>
    <property type="match status" value="1"/>
</dbReference>
<keyword evidence="5" id="KW-0472">Membrane</keyword>
<evidence type="ECO:0000259" key="6">
    <source>
        <dbReference type="SMART" id="SM00382"/>
    </source>
</evidence>
<keyword evidence="1" id="KW-0677">Repeat</keyword>
<evidence type="ECO:0000256" key="3">
    <source>
        <dbReference type="ARBA" id="ARBA00022840"/>
    </source>
</evidence>
<dbReference type="Pfam" id="PF00004">
    <property type="entry name" value="AAA"/>
    <property type="match status" value="1"/>
</dbReference>
<evidence type="ECO:0008006" key="10">
    <source>
        <dbReference type="Google" id="ProtNLM"/>
    </source>
</evidence>
<dbReference type="Proteomes" id="UP000176633">
    <property type="component" value="Unassembled WGS sequence"/>
</dbReference>
<accession>A0A1F6C100</accession>
<evidence type="ECO:0000313" key="8">
    <source>
        <dbReference type="EMBL" id="OGG42875.1"/>
    </source>
</evidence>
<keyword evidence="5" id="KW-1133">Transmembrane helix</keyword>
<dbReference type="PANTHER" id="PTHR11638">
    <property type="entry name" value="ATP-DEPENDENT CLP PROTEASE"/>
    <property type="match status" value="1"/>
</dbReference>
<dbReference type="PANTHER" id="PTHR11638:SF18">
    <property type="entry name" value="HEAT SHOCK PROTEIN 104"/>
    <property type="match status" value="1"/>
</dbReference>
<dbReference type="InterPro" id="IPR028299">
    <property type="entry name" value="ClpA/B_CS2"/>
</dbReference>
<keyword evidence="5" id="KW-0812">Transmembrane</keyword>
<keyword evidence="3" id="KW-0067">ATP-binding</keyword>
<dbReference type="GO" id="GO:0005737">
    <property type="term" value="C:cytoplasm"/>
    <property type="evidence" value="ECO:0007669"/>
    <property type="project" value="TreeGrafter"/>
</dbReference>
<dbReference type="STRING" id="1798473.A3G50_00585"/>
<dbReference type="Gene3D" id="3.40.50.300">
    <property type="entry name" value="P-loop containing nucleotide triphosphate hydrolases"/>
    <property type="match status" value="2"/>
</dbReference>
<feature type="domain" description="Clp ATPase C-terminal" evidence="7">
    <location>
        <begin position="746"/>
        <end position="836"/>
    </location>
</feature>
<gene>
    <name evidence="8" type="ORF">A3G50_00585</name>
</gene>
<feature type="transmembrane region" description="Helical" evidence="5">
    <location>
        <begin position="20"/>
        <end position="43"/>
    </location>
</feature>
<dbReference type="PROSITE" id="PS00871">
    <property type="entry name" value="CLPAB_2"/>
    <property type="match status" value="1"/>
</dbReference>
<dbReference type="InterPro" id="IPR003593">
    <property type="entry name" value="AAA+_ATPase"/>
</dbReference>
<dbReference type="SUPFAM" id="SSF52540">
    <property type="entry name" value="P-loop containing nucleoside triphosphate hydrolases"/>
    <property type="match status" value="2"/>
</dbReference>